<proteinExistence type="predicted"/>
<reference evidence="1 2" key="2">
    <citation type="submission" date="2020-02" db="EMBL/GenBank/DDBJ databases">
        <title>The new genus of Enterobacteriales.</title>
        <authorList>
            <person name="Kim I.S."/>
        </authorList>
    </citation>
    <scope>NUCLEOTIDE SEQUENCE [LARGE SCALE GENOMIC DNA]</scope>
    <source>
        <strain evidence="1 2">SAP-6</strain>
    </source>
</reference>
<keyword evidence="2" id="KW-1185">Reference proteome</keyword>
<sequence>MRLTNEIKAIIFLTQDFIADGKRNGNLFMPDFRLFIIFFSQAFFGNTGGGETGYSPPPRLMKG</sequence>
<comment type="caution">
    <text evidence="1">The sequence shown here is derived from an EMBL/GenBank/DDBJ whole genome shotgun (WGS) entry which is preliminary data.</text>
</comment>
<protein>
    <submittedName>
        <fullName evidence="1">Uncharacterized protein</fullName>
    </submittedName>
</protein>
<dbReference type="EMBL" id="WUBS01000009">
    <property type="protein sequence ID" value="NDL63819.1"/>
    <property type="molecule type" value="Genomic_DNA"/>
</dbReference>
<dbReference type="Proteomes" id="UP000461443">
    <property type="component" value="Unassembled WGS sequence"/>
</dbReference>
<dbReference type="RefSeq" id="WP_162366535.1">
    <property type="nucleotide sequence ID" value="NZ_WUBS01000009.1"/>
</dbReference>
<accession>A0A845SIQ5</accession>
<name>A0A845SIQ5_9GAMM</name>
<evidence type="ECO:0000313" key="2">
    <source>
        <dbReference type="Proteomes" id="UP000461443"/>
    </source>
</evidence>
<dbReference type="AlphaFoldDB" id="A0A845SIQ5"/>
<organism evidence="1 2">
    <name type="scientific">Acerihabitans arboris</name>
    <dbReference type="NCBI Taxonomy" id="2691583"/>
    <lineage>
        <taxon>Bacteria</taxon>
        <taxon>Pseudomonadati</taxon>
        <taxon>Pseudomonadota</taxon>
        <taxon>Gammaproteobacteria</taxon>
        <taxon>Enterobacterales</taxon>
        <taxon>Pectobacteriaceae</taxon>
        <taxon>Acerihabitans</taxon>
    </lineage>
</organism>
<gene>
    <name evidence="1" type="ORF">GRH90_13810</name>
</gene>
<evidence type="ECO:0000313" key="1">
    <source>
        <dbReference type="EMBL" id="NDL63819.1"/>
    </source>
</evidence>
<reference evidence="1 2" key="1">
    <citation type="submission" date="2019-12" db="EMBL/GenBank/DDBJ databases">
        <authorList>
            <person name="Lee S.D."/>
        </authorList>
    </citation>
    <scope>NUCLEOTIDE SEQUENCE [LARGE SCALE GENOMIC DNA]</scope>
    <source>
        <strain evidence="1 2">SAP-6</strain>
    </source>
</reference>